<name>A0A3D8JA13_9HELI</name>
<evidence type="ECO:0000313" key="1">
    <source>
        <dbReference type="EMBL" id="RDU74140.1"/>
    </source>
</evidence>
<sequence>MEAKIEYPCKWEYRIIGEDEDKIREFVFELLDKQYELERKNASSNGKYISLHLIVEVDNEEERNLIFQKLLNFEAIKMVI</sequence>
<accession>A0A3D8JA13</accession>
<keyword evidence="2" id="KW-1185">Reference proteome</keyword>
<proteinExistence type="predicted"/>
<dbReference type="Pfam" id="PF04359">
    <property type="entry name" value="DUF493"/>
    <property type="match status" value="1"/>
</dbReference>
<dbReference type="SUPFAM" id="SSF117991">
    <property type="entry name" value="YbeD/HP0495-like"/>
    <property type="match status" value="1"/>
</dbReference>
<dbReference type="Gene3D" id="3.30.70.260">
    <property type="match status" value="1"/>
</dbReference>
<gene>
    <name evidence="1" type="ORF">CQA57_02410</name>
</gene>
<dbReference type="EMBL" id="NXLX01000004">
    <property type="protein sequence ID" value="RDU74140.1"/>
    <property type="molecule type" value="Genomic_DNA"/>
</dbReference>
<comment type="caution">
    <text evidence="1">The sequence shown here is derived from an EMBL/GenBank/DDBJ whole genome shotgun (WGS) entry which is preliminary data.</text>
</comment>
<reference evidence="1 2" key="1">
    <citation type="submission" date="2018-04" db="EMBL/GenBank/DDBJ databases">
        <title>Novel Campyloabacter and Helicobacter Species and Strains.</title>
        <authorList>
            <person name="Mannion A.J."/>
            <person name="Shen Z."/>
            <person name="Fox J.G."/>
        </authorList>
    </citation>
    <scope>NUCLEOTIDE SEQUENCE [LARGE SCALE GENOMIC DNA]</scope>
    <source>
        <strain evidence="1 2">MIT 04-9362</strain>
    </source>
</reference>
<dbReference type="AlphaFoldDB" id="A0A3D8JA13"/>
<dbReference type="Proteomes" id="UP000256695">
    <property type="component" value="Unassembled WGS sequence"/>
</dbReference>
<dbReference type="OrthoDB" id="281538at2"/>
<evidence type="ECO:0000313" key="2">
    <source>
        <dbReference type="Proteomes" id="UP000256695"/>
    </source>
</evidence>
<protein>
    <submittedName>
        <fullName evidence="1">DUF493 domain-containing protein</fullName>
    </submittedName>
</protein>
<dbReference type="InterPro" id="IPR007454">
    <property type="entry name" value="UPF0250_YbeD-like"/>
</dbReference>
<organism evidence="1 2">
    <name type="scientific">Helicobacter anseris</name>
    <dbReference type="NCBI Taxonomy" id="375926"/>
    <lineage>
        <taxon>Bacteria</taxon>
        <taxon>Pseudomonadati</taxon>
        <taxon>Campylobacterota</taxon>
        <taxon>Epsilonproteobacteria</taxon>
        <taxon>Campylobacterales</taxon>
        <taxon>Helicobacteraceae</taxon>
        <taxon>Helicobacter</taxon>
    </lineage>
</organism>
<dbReference type="RefSeq" id="WP_115578649.1">
    <property type="nucleotide sequence ID" value="NZ_NXLX01000004.1"/>
</dbReference>
<dbReference type="InterPro" id="IPR027471">
    <property type="entry name" value="YbeD-like_sf"/>
</dbReference>